<keyword evidence="2" id="KW-1185">Reference proteome</keyword>
<reference evidence="1 2" key="1">
    <citation type="journal article" date="2024" name="G3 (Bethesda)">
        <title>Genome assembly of Hibiscus sabdariffa L. provides insights into metabolisms of medicinal natural products.</title>
        <authorList>
            <person name="Kim T."/>
        </authorList>
    </citation>
    <scope>NUCLEOTIDE SEQUENCE [LARGE SCALE GENOMIC DNA]</scope>
    <source>
        <strain evidence="1">TK-2024</strain>
        <tissue evidence="1">Old leaves</tissue>
    </source>
</reference>
<comment type="caution">
    <text evidence="1">The sequence shown here is derived from an EMBL/GenBank/DDBJ whole genome shotgun (WGS) entry which is preliminary data.</text>
</comment>
<gene>
    <name evidence="1" type="ORF">V6N11_064698</name>
</gene>
<evidence type="ECO:0000313" key="2">
    <source>
        <dbReference type="Proteomes" id="UP001396334"/>
    </source>
</evidence>
<accession>A0ABR2NBP9</accession>
<evidence type="ECO:0000313" key="1">
    <source>
        <dbReference type="EMBL" id="KAK8973455.1"/>
    </source>
</evidence>
<sequence length="145" mass="16465">MMDFVLVSFAGEEDRIANETGLDFKIENVASSLELKLEIARAGNKPDTEALQKQIRQRLSEAIICSELKERHEELKTEISEMVQCSAGMDGNLQKETKHEEPRVEVHWGANSSFAQCMYLLALYIIWISFCRNVTEVNGIERDGV</sequence>
<proteinExistence type="predicted"/>
<dbReference type="Proteomes" id="UP001396334">
    <property type="component" value="Unassembled WGS sequence"/>
</dbReference>
<dbReference type="EMBL" id="JBBPBN010000185">
    <property type="protein sequence ID" value="KAK8973455.1"/>
    <property type="molecule type" value="Genomic_DNA"/>
</dbReference>
<organism evidence="1 2">
    <name type="scientific">Hibiscus sabdariffa</name>
    <name type="common">roselle</name>
    <dbReference type="NCBI Taxonomy" id="183260"/>
    <lineage>
        <taxon>Eukaryota</taxon>
        <taxon>Viridiplantae</taxon>
        <taxon>Streptophyta</taxon>
        <taxon>Embryophyta</taxon>
        <taxon>Tracheophyta</taxon>
        <taxon>Spermatophyta</taxon>
        <taxon>Magnoliopsida</taxon>
        <taxon>eudicotyledons</taxon>
        <taxon>Gunneridae</taxon>
        <taxon>Pentapetalae</taxon>
        <taxon>rosids</taxon>
        <taxon>malvids</taxon>
        <taxon>Malvales</taxon>
        <taxon>Malvaceae</taxon>
        <taxon>Malvoideae</taxon>
        <taxon>Hibiscus</taxon>
    </lineage>
</organism>
<name>A0ABR2NBP9_9ROSI</name>
<protein>
    <submittedName>
        <fullName evidence="1">Uncharacterized protein</fullName>
    </submittedName>
</protein>